<dbReference type="InterPro" id="IPR003535">
    <property type="entry name" value="Intimin/invasin_bac"/>
</dbReference>
<gene>
    <name evidence="5" type="ORF">FOT72_21495</name>
</gene>
<dbReference type="Pfam" id="PF02369">
    <property type="entry name" value="Big_1"/>
    <property type="match status" value="13"/>
</dbReference>
<feature type="domain" description="Big-1" evidence="4">
    <location>
        <begin position="1168"/>
        <end position="1264"/>
    </location>
</feature>
<feature type="domain" description="Big-1" evidence="4">
    <location>
        <begin position="965"/>
        <end position="1059"/>
    </location>
</feature>
<feature type="domain" description="Big-1" evidence="4">
    <location>
        <begin position="770"/>
        <end position="859"/>
    </location>
</feature>
<dbReference type="PANTHER" id="PTHR39576">
    <property type="entry name" value="ATTACHING AND EFFACING PROTEIN HOMOLOG-RELATED-RELATED"/>
    <property type="match status" value="1"/>
</dbReference>
<dbReference type="InterPro" id="IPR038177">
    <property type="entry name" value="IAT_beta_sf"/>
</dbReference>
<feature type="domain" description="Big-1" evidence="4">
    <location>
        <begin position="572"/>
        <end position="661"/>
    </location>
</feature>
<sequence>MATGKASAEIEQWLNRVGTARVQMQLDEEFSLKNSSVDLLIPWYDSPEALVFSQHSLHRTDDRTQGNLGAGYRYYTPDWMAGVNAFYDYDFSGEHSRMGMGLEYGRDYLKLAANGYFRLSGWKNASDLADYEARPANGWDIRSEGYLPVYPQLGGKLVYEQYYGKEVGLFGRDNRQQDPRAVTAGLSYTPFPLMTLSADHRMGEGGENDTRLGVEFSWQFDTPLHKLLDTDAVGQMRTLAGSRYHLVDRNNNIVLEYREKNNLTLKMAEALRGYQGDRLSLDVVVNARHGLERIVWDDSTLRAAGGEVTCTANTQCVVTLPLWKTGGIDANTYVISAVAHDKAGNHSPQASTHIFVEQSAVNADNSTFEIVPTDDPNARAAVIEADDVTTATMTFRALDGQSLPISSLNPEILQHESSLGGLTISSVREVSAGVYVATVSGNTAGEAWMAPVVNGSALSSLRKPVTFVTSAISVNFIVVTDNAIADGVLPNSVKATLTDDEGNPLADKVVNFSVDNGATIAASGTTGPDGSVIMTLTSTVAGAATVTASINGNSESVNVTFTADAGSAHIADGALERVTNDAVANGSATNSVKATVTDANGNPLSGQTVNFSADNGATIAASGTTGDDGAVTMTLTSTVAGDSTVTASINGSSQSVSVTFVADTSTARIADGALERVANDALANGSATNSVKATVTDANGNPLSGQVVNFSADNGATILASGTTSADGTVTMTLTSTVAGDATVTASINSSSQSVSVTFTADTGTARIAAGALERVTNDALANGSATNSVKATVTDAQGNLLSGQVVNFSAGNGASIVASGTTGNDGTVTMTLTSTVVGDSTVTASINNSSESVDVTFVADTGTAQIADGALEIVETGARADGETTNSVKATVTDARGTPLPDQIVTFSADNGATIAASGTTGGNGTVTMMLTSRVAGDSTVTASINGSSQSVRVTFVADENSAQMSVTVDSADAVPANGSATRTVTATLTDASNNPLRNQPVSFTVNGGPAFTGESSGTTGDDGTMAVTLTSTVAGTFTVSGTASGLSLSNSAEVAFIADTSTAQLIIGTSSDTKTANGTDTHPVILRVEDAQGNLLTSVQSVTLSVPADGPRFSNNSATLSTSTDSNGELEVPLTSTVAGTFTVSARMGSGTAVTAQVRFAADTSTARLAVAAGSTEAVPANGTATRTVTATLTDAGGNPLPNQSVLFTAGDGPVFSGESSGTTGDDGTVTVTLTSTVAGTFTVSGAALSLSLNDSAEVTFIADASTAQLIIGTSSDTKTANGTDTHPVTLRVEDAQGNPLTSIQSVTLSVPADGPLFSNNTATLSTSTDSNGELEVPLTSTVAGTFTVSARLGSGTAVTAQVRFAADTSTARLTVAADSTEAASANGTATRTVTATLTDAGGNPLPNQSVLFTAGDGPVFSGESSGTTGDDGTMTVTLTSTVAGTFTVSGTASGLSLSNSAEVAFIADTSTAQLIIGTSSDTKTANGTDTHPVTLRVEDAQGNPLTSVQSVTLSVPADGPLFSNNTATLSTSTDSNGELEVPLTSTVAGTFTVSARLGSGTAVTAQVRFAADTGTARIADGALERVTNDALANGSATNSVKATVTDANRNPLSGQIVNFSADNGATIVASGTTGDDGTVTMTLTSTVAGDSTVTASINSSSQNVSVTFTADTSTAQLTVTADNSETMLADGTDTRTVTATLRDVRGNALRNQPVSFTVSGGPAFSGETSGITGDDGTVTVTLTSTVAGTFTVSGAASDLSLNGSADVTFTITGPYRGTIELSESSATADGSSTVTLTVKLTDAKGNLVSNEGSIYAGSRRGLTNIPSIASGGSMAMTEESQGIYTIEILTGTTVGEEDFWVVQASSFSEGRTPMVDNLVTLELTAGELHSGTIALSESSVEAGGSSTVTLTVKLKDINGNLVSNEGSVYVGSRNGLTNIPSIASGGSRAMTEDPDSPGV</sequence>
<accession>A0A8I0MPH3</accession>
<feature type="domain" description="Big-1" evidence="4">
    <location>
        <begin position="1271"/>
        <end position="1368"/>
    </location>
</feature>
<dbReference type="PANTHER" id="PTHR39576:SF2">
    <property type="entry name" value="ATTACHING AND EFFACING PROTEIN HOMOLOG-RELATED"/>
    <property type="match status" value="1"/>
</dbReference>
<dbReference type="PRINTS" id="PR01369">
    <property type="entry name" value="INTIMIN"/>
</dbReference>
<dbReference type="InterPro" id="IPR015217">
    <property type="entry name" value="Invasin_dom_3"/>
</dbReference>
<comment type="subcellular location">
    <subcellularLocation>
        <location evidence="1">Cell outer membrane</location>
    </subcellularLocation>
</comment>
<dbReference type="Proteomes" id="UP000656723">
    <property type="component" value="Unassembled WGS sequence"/>
</dbReference>
<organism evidence="5 6">
    <name type="scientific">Citrobacter amalonaticus</name>
    <dbReference type="NCBI Taxonomy" id="35703"/>
    <lineage>
        <taxon>Bacteria</taxon>
        <taxon>Pseudomonadati</taxon>
        <taxon>Pseudomonadota</taxon>
        <taxon>Gammaproteobacteria</taxon>
        <taxon>Enterobacterales</taxon>
        <taxon>Enterobacteriaceae</taxon>
        <taxon>Citrobacter</taxon>
    </lineage>
</organism>
<evidence type="ECO:0000259" key="4">
    <source>
        <dbReference type="PROSITE" id="PS51127"/>
    </source>
</evidence>
<dbReference type="SMART" id="SM00634">
    <property type="entry name" value="BID_1"/>
    <property type="match status" value="14"/>
</dbReference>
<feature type="domain" description="Big-1" evidence="4">
    <location>
        <begin position="473"/>
        <end position="562"/>
    </location>
</feature>
<protein>
    <recommendedName>
        <fullName evidence="4">Big-1 domain-containing protein</fullName>
    </recommendedName>
</protein>
<dbReference type="InterPro" id="IPR013783">
    <property type="entry name" value="Ig-like_fold"/>
</dbReference>
<evidence type="ECO:0000256" key="1">
    <source>
        <dbReference type="ARBA" id="ARBA00004442"/>
    </source>
</evidence>
<dbReference type="Gene3D" id="2.60.40.10">
    <property type="entry name" value="Immunoglobulins"/>
    <property type="match status" value="16"/>
</dbReference>
<dbReference type="InterPro" id="IPR003344">
    <property type="entry name" value="Big_1_dom"/>
</dbReference>
<feature type="domain" description="Big-1" evidence="4">
    <location>
        <begin position="1066"/>
        <end position="1163"/>
    </location>
</feature>
<feature type="domain" description="Big-1" evidence="4">
    <location>
        <begin position="1375"/>
        <end position="1469"/>
    </location>
</feature>
<dbReference type="EMBL" id="VKME01000023">
    <property type="protein sequence ID" value="MBE0130564.1"/>
    <property type="molecule type" value="Genomic_DNA"/>
</dbReference>
<dbReference type="PROSITE" id="PS51127">
    <property type="entry name" value="BIG1"/>
    <property type="match status" value="13"/>
</dbReference>
<dbReference type="FunFam" id="2.40.160.160:FF:000001">
    <property type="entry name" value="Intimin-like inverse autotransporter SinH"/>
    <property type="match status" value="1"/>
</dbReference>
<keyword evidence="3" id="KW-0677">Repeat</keyword>
<dbReference type="InterPro" id="IPR024519">
    <property type="entry name" value="IAT_beta"/>
</dbReference>
<evidence type="ECO:0000256" key="3">
    <source>
        <dbReference type="ARBA" id="ARBA00022737"/>
    </source>
</evidence>
<feature type="domain" description="Big-1" evidence="4">
    <location>
        <begin position="1679"/>
        <end position="1773"/>
    </location>
</feature>
<dbReference type="InterPro" id="IPR008964">
    <property type="entry name" value="Invasin/intimin_cell_adhesion"/>
</dbReference>
<dbReference type="Pfam" id="PF11924">
    <property type="entry name" value="IAT_beta"/>
    <property type="match status" value="1"/>
</dbReference>
<comment type="caution">
    <text evidence="5">The sequence shown here is derived from an EMBL/GenBank/DDBJ whole genome shotgun (WGS) entry which is preliminary data.</text>
</comment>
<feature type="domain" description="Big-1" evidence="4">
    <location>
        <begin position="671"/>
        <end position="760"/>
    </location>
</feature>
<evidence type="ECO:0000313" key="6">
    <source>
        <dbReference type="Proteomes" id="UP000656723"/>
    </source>
</evidence>
<name>A0A8I0MPH3_CITAM</name>
<feature type="domain" description="Big-1" evidence="4">
    <location>
        <begin position="1583"/>
        <end position="1672"/>
    </location>
</feature>
<dbReference type="GO" id="GO:0009279">
    <property type="term" value="C:cell outer membrane"/>
    <property type="evidence" value="ECO:0007669"/>
    <property type="project" value="UniProtKB-SubCell"/>
</dbReference>
<evidence type="ECO:0000256" key="2">
    <source>
        <dbReference type="ARBA" id="ARBA00010116"/>
    </source>
</evidence>
<dbReference type="Gene3D" id="2.40.160.160">
    <property type="entry name" value="Inverse autotransporter, beta-domain"/>
    <property type="match status" value="1"/>
</dbReference>
<dbReference type="Pfam" id="PF09134">
    <property type="entry name" value="Invasin_D3"/>
    <property type="match status" value="2"/>
</dbReference>
<dbReference type="GO" id="GO:0007155">
    <property type="term" value="P:cell adhesion"/>
    <property type="evidence" value="ECO:0007669"/>
    <property type="project" value="InterPro"/>
</dbReference>
<dbReference type="FunFam" id="2.60.40.10:FF:000182">
    <property type="entry name" value="Gamma intimin"/>
    <property type="match status" value="6"/>
</dbReference>
<feature type="domain" description="Big-1" evidence="4">
    <location>
        <begin position="869"/>
        <end position="958"/>
    </location>
</feature>
<proteinExistence type="inferred from homology"/>
<evidence type="ECO:0000313" key="5">
    <source>
        <dbReference type="EMBL" id="MBE0130564.1"/>
    </source>
</evidence>
<comment type="similarity">
    <text evidence="2">Belongs to the intimin/invasin family.</text>
</comment>
<feature type="domain" description="Big-1" evidence="4">
    <location>
        <begin position="1476"/>
        <end position="1573"/>
    </location>
</feature>
<dbReference type="SUPFAM" id="SSF49373">
    <property type="entry name" value="Invasin/intimin cell-adhesion fragments"/>
    <property type="match status" value="16"/>
</dbReference>
<reference evidence="5" key="1">
    <citation type="submission" date="2019-07" db="EMBL/GenBank/DDBJ databases">
        <title>KPC-2 carbapenem resistent Enterobacterales isolates from Germany.</title>
        <authorList>
            <person name="Yao Y."/>
            <person name="Falgenhauer L."/>
            <person name="Imirzalioglu C."/>
            <person name="Chakraborty T."/>
        </authorList>
    </citation>
    <scope>NUCLEOTIDE SEQUENCE</scope>
    <source>
        <strain evidence="5">CA13304</strain>
    </source>
</reference>
<dbReference type="InterPro" id="IPR051715">
    <property type="entry name" value="Intimin-Invasin_domain"/>
</dbReference>